<organism evidence="11 12">
    <name type="scientific">Tenacibaculum holothuriorum</name>
    <dbReference type="NCBI Taxonomy" id="1635173"/>
    <lineage>
        <taxon>Bacteria</taxon>
        <taxon>Pseudomonadati</taxon>
        <taxon>Bacteroidota</taxon>
        <taxon>Flavobacteriia</taxon>
        <taxon>Flavobacteriales</taxon>
        <taxon>Flavobacteriaceae</taxon>
        <taxon>Tenacibaculum</taxon>
    </lineage>
</organism>
<dbReference type="GO" id="GO:0004222">
    <property type="term" value="F:metalloendopeptidase activity"/>
    <property type="evidence" value="ECO:0007669"/>
    <property type="project" value="InterPro"/>
</dbReference>
<dbReference type="PANTHER" id="PTHR43690">
    <property type="entry name" value="NARDILYSIN"/>
    <property type="match status" value="1"/>
</dbReference>
<keyword evidence="5" id="KW-0378">Hydrolase</keyword>
<dbReference type="InterPro" id="IPR011765">
    <property type="entry name" value="Pept_M16_N"/>
</dbReference>
<dbReference type="PROSITE" id="PS51257">
    <property type="entry name" value="PROKAR_LIPOPROTEIN"/>
    <property type="match status" value="1"/>
</dbReference>
<dbReference type="EMBL" id="LAPZ01000001">
    <property type="protein sequence ID" value="OSY89240.1"/>
    <property type="molecule type" value="Genomic_DNA"/>
</dbReference>
<dbReference type="InterPro" id="IPR001431">
    <property type="entry name" value="Pept_M16_Zn_BS"/>
</dbReference>
<evidence type="ECO:0000256" key="2">
    <source>
        <dbReference type="ARBA" id="ARBA00007261"/>
    </source>
</evidence>
<dbReference type="STRING" id="1635173.WH52_00920"/>
<evidence type="ECO:0000256" key="7">
    <source>
        <dbReference type="ARBA" id="ARBA00023049"/>
    </source>
</evidence>
<evidence type="ECO:0000256" key="6">
    <source>
        <dbReference type="ARBA" id="ARBA00022833"/>
    </source>
</evidence>
<accession>A0A1Y2PGG7</accession>
<dbReference type="Pfam" id="PF05193">
    <property type="entry name" value="Peptidase_M16_C"/>
    <property type="match status" value="2"/>
</dbReference>
<dbReference type="InterPro" id="IPR007863">
    <property type="entry name" value="Peptidase_M16_C"/>
</dbReference>
<keyword evidence="4" id="KW-0479">Metal-binding</keyword>
<keyword evidence="12" id="KW-1185">Reference proteome</keyword>
<dbReference type="GO" id="GO:0046872">
    <property type="term" value="F:metal ion binding"/>
    <property type="evidence" value="ECO:0007669"/>
    <property type="project" value="UniProtKB-KW"/>
</dbReference>
<feature type="domain" description="Peptidase M16 C-terminal" evidence="10">
    <location>
        <begin position="759"/>
        <end position="888"/>
    </location>
</feature>
<reference evidence="11 12" key="1">
    <citation type="submission" date="2015-03" db="EMBL/GenBank/DDBJ databases">
        <title>Genome sequence of Tenacibaculum sp. S2-2, isolated from intestinal microbiota of sea cucumber, Apostichopus japonicas.</title>
        <authorList>
            <person name="Shao Z."/>
            <person name="Wang L."/>
            <person name="Li X."/>
        </authorList>
    </citation>
    <scope>NUCLEOTIDE SEQUENCE [LARGE SCALE GENOMIC DNA]</scope>
    <source>
        <strain evidence="11 12">S2-2</strain>
    </source>
</reference>
<gene>
    <name evidence="11" type="ORF">WH52_00920</name>
</gene>
<dbReference type="Gene3D" id="3.30.830.10">
    <property type="entry name" value="Metalloenzyme, LuxS/M16 peptidase-like"/>
    <property type="match status" value="4"/>
</dbReference>
<sequence length="990" mass="113222">MKRFNQILSIALAGTLLFSSCKQNNQTTTEVKTEQHTDANGFKYETVTNDPTGLRLYTLENGLKVYLAQNFEEPKIQTFIPVRAGSVYDPADNTGLAHYLEHMVFKGTDEIGAIDFEKEKVELKKISDLYEKHKAEKDPEKKLEIYKEIDKVSHEASKMAIANEYDKMTSSLGAQGTNAWTWHEETVYVNKIPANELDKWIKLESERFTQLVLRLFHTELEAVYEEFNRAQDNDYRKSNYALMKALFPKHPYGQQTTIGTSEHLKNPSMEAIHAYFDKYYVPNNMAVILVGDLEFDSTIKKINDTFGKMAYKEVTHPTRPIEAPMEKSITKEVVGPEAANASIAFRSKGIGSKEEKYLTLIDMILNNSDAGLIDLNLNQKQKVQRAGSYTTFLNDYGMHRLYVTPKNGQSLEEATQLVLDQIEKVKKGEFDEWLIDAVINDLKLSQIRQYQNASSVASEYVNAFVHFQNWEDRVKLLDELRKISKEELVTFANDFYKNNYVVVNKKQGKSDDLVKVPKPKITPNELNRDKSSKYMAAFNEMKSPDLKPKFVDYKSAIKKTDVNGVEVSYIENTKNDLAELYIIFDMGKDNNQKLPIAVGYLEYLGTDKLAPEALKKEFYKLGVKYGVSAGKDRSYVYLSGLRENLDKGLALLEDLWANAKANQETYNKYVDKIAKNRTDTKASKGQIMWNGLMNYGMYGENSSLRDIYTIEELKGFNPDELVSLVKDLKNFKHRIFYYGKDIDQAKTALNNNHKVADNLKDYPAKKEYANVDTGNNVYFVNYDMVQAQMLFLAKGEEFDPKKMAASTLFNSYFGSGLSSIVFQEIRESKSLAYSAFSSYSNAAEKGKPNYVYAFIGTQANKIPDAVKAMMDLMTDMPEAEEQFNAAKEAALKKLAAQRINDTGIFWAYERLKKRGIDHDNREEIYNAIKNMNMADLKNFFNENIKGEDYNIMVIANKKDIDLKALSKLGKVQEMDVDHLFNYEKPKKVKP</sequence>
<dbReference type="InParanoid" id="A0A1Y2PGG7"/>
<evidence type="ECO:0000259" key="10">
    <source>
        <dbReference type="Pfam" id="PF05193"/>
    </source>
</evidence>
<evidence type="ECO:0000259" key="9">
    <source>
        <dbReference type="Pfam" id="PF00675"/>
    </source>
</evidence>
<evidence type="ECO:0000313" key="12">
    <source>
        <dbReference type="Proteomes" id="UP000194221"/>
    </source>
</evidence>
<dbReference type="OrthoDB" id="9811314at2"/>
<evidence type="ECO:0000256" key="8">
    <source>
        <dbReference type="RuleBase" id="RU004447"/>
    </source>
</evidence>
<comment type="cofactor">
    <cofactor evidence="1">
        <name>Zn(2+)</name>
        <dbReference type="ChEBI" id="CHEBI:29105"/>
    </cofactor>
</comment>
<keyword evidence="7" id="KW-0482">Metalloprotease</keyword>
<dbReference type="GO" id="GO:0006508">
    <property type="term" value="P:proteolysis"/>
    <property type="evidence" value="ECO:0007669"/>
    <property type="project" value="UniProtKB-KW"/>
</dbReference>
<keyword evidence="6" id="KW-0862">Zinc</keyword>
<evidence type="ECO:0000313" key="11">
    <source>
        <dbReference type="EMBL" id="OSY89240.1"/>
    </source>
</evidence>
<comment type="caution">
    <text evidence="11">The sequence shown here is derived from an EMBL/GenBank/DDBJ whole genome shotgun (WGS) entry which is preliminary data.</text>
</comment>
<dbReference type="SUPFAM" id="SSF63411">
    <property type="entry name" value="LuxS/MPP-like metallohydrolase"/>
    <property type="match status" value="4"/>
</dbReference>
<dbReference type="RefSeq" id="WP_086029038.1">
    <property type="nucleotide sequence ID" value="NZ_LAPZ01000001.1"/>
</dbReference>
<feature type="domain" description="Peptidase M16 N-terminal" evidence="9">
    <location>
        <begin position="69"/>
        <end position="111"/>
    </location>
</feature>
<dbReference type="InterPro" id="IPR011249">
    <property type="entry name" value="Metalloenz_LuxS/M16"/>
</dbReference>
<evidence type="ECO:0000256" key="1">
    <source>
        <dbReference type="ARBA" id="ARBA00001947"/>
    </source>
</evidence>
<proteinExistence type="inferred from homology"/>
<name>A0A1Y2PGG7_9FLAO</name>
<feature type="domain" description="Peptidase M16 C-terminal" evidence="10">
    <location>
        <begin position="269"/>
        <end position="440"/>
    </location>
</feature>
<comment type="similarity">
    <text evidence="2 8">Belongs to the peptidase M16 family.</text>
</comment>
<evidence type="ECO:0000256" key="5">
    <source>
        <dbReference type="ARBA" id="ARBA00022801"/>
    </source>
</evidence>
<dbReference type="PROSITE" id="PS00143">
    <property type="entry name" value="INSULINASE"/>
    <property type="match status" value="1"/>
</dbReference>
<keyword evidence="3" id="KW-0645">Protease</keyword>
<dbReference type="Pfam" id="PF00675">
    <property type="entry name" value="Peptidase_M16"/>
    <property type="match status" value="1"/>
</dbReference>
<evidence type="ECO:0000256" key="3">
    <source>
        <dbReference type="ARBA" id="ARBA00022670"/>
    </source>
</evidence>
<evidence type="ECO:0000256" key="4">
    <source>
        <dbReference type="ARBA" id="ARBA00022723"/>
    </source>
</evidence>
<dbReference type="Proteomes" id="UP000194221">
    <property type="component" value="Unassembled WGS sequence"/>
</dbReference>
<dbReference type="InterPro" id="IPR050626">
    <property type="entry name" value="Peptidase_M16"/>
</dbReference>
<dbReference type="PANTHER" id="PTHR43690:SF17">
    <property type="entry name" value="PROTEIN YHJJ"/>
    <property type="match status" value="1"/>
</dbReference>
<protein>
    <submittedName>
        <fullName evidence="11">Peptidase M16</fullName>
    </submittedName>
</protein>
<dbReference type="AlphaFoldDB" id="A0A1Y2PGG7"/>